<dbReference type="EMBL" id="AP019799">
    <property type="protein sequence ID" value="BBL91663.1"/>
    <property type="molecule type" value="Genomic_DNA"/>
</dbReference>
<name>A0A510ID59_9VIBR</name>
<organism evidence="1 2">
    <name type="scientific">Vibrio rotiferianus</name>
    <dbReference type="NCBI Taxonomy" id="190895"/>
    <lineage>
        <taxon>Bacteria</taxon>
        <taxon>Pseudomonadati</taxon>
        <taxon>Pseudomonadota</taxon>
        <taxon>Gammaproteobacteria</taxon>
        <taxon>Vibrionales</taxon>
        <taxon>Vibrionaceae</taxon>
        <taxon>Vibrio</taxon>
    </lineage>
</organism>
<dbReference type="RefSeq" id="WP_138955334.1">
    <property type="nucleotide sequence ID" value="NZ_AP019799.1"/>
</dbReference>
<protein>
    <submittedName>
        <fullName evidence="1">Uncharacterized protein</fullName>
    </submittedName>
</protein>
<dbReference type="Proteomes" id="UP000315115">
    <property type="component" value="Chromosome 2"/>
</dbReference>
<sequence>MKLNVVMACLLMAVVSVATVFYLQPLIDGKLITPKCSEEETVTTWLNFYFDERTLDYLYVEEIEAYVDRSIQFSNKTLQNSCIPMERKKASIEFVDLSGYTIFDFSTANYALEQVLGEYIMASYEESPDQFYILVTPPLVTNESGEEGMVTLGSAWVDIKPQFVVMDLRFSDNVLEHELGHLAWAQHDIKTFDRQEKEELFPVRESIAMWDLPKLKSYAYGALCGDAGSIMSYEEKVLPIYSSPNITYQGEVCGNRKSADNARLLTEYARVLRDKVDARPW</sequence>
<proteinExistence type="predicted"/>
<evidence type="ECO:0000313" key="1">
    <source>
        <dbReference type="EMBL" id="BBL91663.1"/>
    </source>
</evidence>
<gene>
    <name evidence="1" type="ORF">VroAM7_43160</name>
</gene>
<evidence type="ECO:0000313" key="2">
    <source>
        <dbReference type="Proteomes" id="UP000315115"/>
    </source>
</evidence>
<dbReference type="AlphaFoldDB" id="A0A510ID59"/>
<accession>A0A510ID59</accession>
<reference evidence="2" key="1">
    <citation type="submission" date="2019-07" db="EMBL/GenBank/DDBJ databases">
        <title>Complete Genome Sequences of Vibrion rotiferianus strain AM7.</title>
        <authorList>
            <person name="Miyazaki K."/>
            <person name="Wiseschart A."/>
            <person name="Pootanakit K."/>
            <person name="Ishimori K."/>
            <person name="Kitahara K."/>
        </authorList>
    </citation>
    <scope>NUCLEOTIDE SEQUENCE [LARGE SCALE GENOMIC DNA]</scope>
    <source>
        <strain evidence="2">AM7</strain>
    </source>
</reference>